<dbReference type="Gene3D" id="3.30.200.20">
    <property type="entry name" value="Phosphorylase Kinase, domain 1"/>
    <property type="match status" value="1"/>
</dbReference>
<feature type="non-terminal residue" evidence="3">
    <location>
        <position position="194"/>
    </location>
</feature>
<keyword evidence="1" id="KW-0547">Nucleotide-binding</keyword>
<dbReference type="InterPro" id="IPR011009">
    <property type="entry name" value="Kinase-like_dom_sf"/>
</dbReference>
<dbReference type="RefSeq" id="XP_013901237.1">
    <property type="nucleotide sequence ID" value="XM_014045783.1"/>
</dbReference>
<dbReference type="OrthoDB" id="69842at2759"/>
<gene>
    <name evidence="3" type="ORF">MNEG_5745</name>
</gene>
<name>A0A0D2JTJ6_9CHLO</name>
<dbReference type="GO" id="GO:0005524">
    <property type="term" value="F:ATP binding"/>
    <property type="evidence" value="ECO:0007669"/>
    <property type="project" value="UniProtKB-UniRule"/>
</dbReference>
<dbReference type="GeneID" id="25738622"/>
<sequence>MRMAHGARLDDSYQNLNVQVEAALAQGLSFKDKFRTSTRRRATGSDGDDDADAPLADLVEDRSGPEEGDGAAGVRQHEVPAVGAPPTPAQPPAVPGKGAAPTAVAAVGGGGGGGKKKLGGLKLAVGSQMDTGEWTSHGQFLKKDKAGTEIPNGLQQIKADDLVKVKELGRGCFGSVWLAKWRGVEVALKEMLHQ</sequence>
<protein>
    <recommendedName>
        <fullName evidence="5">Protein kinase domain-containing protein</fullName>
    </recommendedName>
</protein>
<reference evidence="3 4" key="1">
    <citation type="journal article" date="2013" name="BMC Genomics">
        <title>Reconstruction of the lipid metabolism for the microalga Monoraphidium neglectum from its genome sequence reveals characteristics suitable for biofuel production.</title>
        <authorList>
            <person name="Bogen C."/>
            <person name="Al-Dilaimi A."/>
            <person name="Albersmeier A."/>
            <person name="Wichmann J."/>
            <person name="Grundmann M."/>
            <person name="Rupp O."/>
            <person name="Lauersen K.J."/>
            <person name="Blifernez-Klassen O."/>
            <person name="Kalinowski J."/>
            <person name="Goesmann A."/>
            <person name="Mussgnug J.H."/>
            <person name="Kruse O."/>
        </authorList>
    </citation>
    <scope>NUCLEOTIDE SEQUENCE [LARGE SCALE GENOMIC DNA]</scope>
    <source>
        <strain evidence="3 4">SAG 48.87</strain>
    </source>
</reference>
<dbReference type="SUPFAM" id="SSF56112">
    <property type="entry name" value="Protein kinase-like (PK-like)"/>
    <property type="match status" value="1"/>
</dbReference>
<dbReference type="Proteomes" id="UP000054498">
    <property type="component" value="Unassembled WGS sequence"/>
</dbReference>
<evidence type="ECO:0000256" key="2">
    <source>
        <dbReference type="SAM" id="MobiDB-lite"/>
    </source>
</evidence>
<dbReference type="InterPro" id="IPR017441">
    <property type="entry name" value="Protein_kinase_ATP_BS"/>
</dbReference>
<evidence type="ECO:0000313" key="3">
    <source>
        <dbReference type="EMBL" id="KIZ02218.1"/>
    </source>
</evidence>
<evidence type="ECO:0000256" key="1">
    <source>
        <dbReference type="PROSITE-ProRule" id="PRU10141"/>
    </source>
</evidence>
<evidence type="ECO:0008006" key="5">
    <source>
        <dbReference type="Google" id="ProtNLM"/>
    </source>
</evidence>
<dbReference type="KEGG" id="mng:MNEG_5745"/>
<dbReference type="STRING" id="145388.A0A0D2JTJ6"/>
<dbReference type="AlphaFoldDB" id="A0A0D2JTJ6"/>
<keyword evidence="1" id="KW-0067">ATP-binding</keyword>
<feature type="binding site" evidence="1">
    <location>
        <position position="189"/>
    </location>
    <ligand>
        <name>ATP</name>
        <dbReference type="ChEBI" id="CHEBI:30616"/>
    </ligand>
</feature>
<accession>A0A0D2JTJ6</accession>
<evidence type="ECO:0000313" key="4">
    <source>
        <dbReference type="Proteomes" id="UP000054498"/>
    </source>
</evidence>
<keyword evidence="4" id="KW-1185">Reference proteome</keyword>
<feature type="region of interest" description="Disordered" evidence="2">
    <location>
        <begin position="27"/>
        <end position="100"/>
    </location>
</feature>
<dbReference type="PROSITE" id="PS00107">
    <property type="entry name" value="PROTEIN_KINASE_ATP"/>
    <property type="match status" value="1"/>
</dbReference>
<feature type="compositionally biased region" description="Pro residues" evidence="2">
    <location>
        <begin position="83"/>
        <end position="94"/>
    </location>
</feature>
<proteinExistence type="predicted"/>
<dbReference type="EMBL" id="KK101095">
    <property type="protein sequence ID" value="KIZ02218.1"/>
    <property type="molecule type" value="Genomic_DNA"/>
</dbReference>
<organism evidence="3 4">
    <name type="scientific">Monoraphidium neglectum</name>
    <dbReference type="NCBI Taxonomy" id="145388"/>
    <lineage>
        <taxon>Eukaryota</taxon>
        <taxon>Viridiplantae</taxon>
        <taxon>Chlorophyta</taxon>
        <taxon>core chlorophytes</taxon>
        <taxon>Chlorophyceae</taxon>
        <taxon>CS clade</taxon>
        <taxon>Sphaeropleales</taxon>
        <taxon>Selenastraceae</taxon>
        <taxon>Monoraphidium</taxon>
    </lineage>
</organism>